<dbReference type="EMBL" id="QRVZ01000006">
    <property type="protein sequence ID" value="RGS84678.1"/>
    <property type="molecule type" value="Genomic_DNA"/>
</dbReference>
<dbReference type="Proteomes" id="UP000266492">
    <property type="component" value="Unassembled WGS sequence"/>
</dbReference>
<proteinExistence type="inferred from homology"/>
<reference evidence="5 6" key="1">
    <citation type="submission" date="2018-08" db="EMBL/GenBank/DDBJ databases">
        <title>A genome reference for cultivated species of the human gut microbiota.</title>
        <authorList>
            <person name="Zou Y."/>
            <person name="Xue W."/>
            <person name="Luo G."/>
        </authorList>
    </citation>
    <scope>NUCLEOTIDE SEQUENCE [LARGE SCALE GENOMIC DNA]</scope>
    <source>
        <strain evidence="5 6">AF20-9LB</strain>
    </source>
</reference>
<keyword evidence="3" id="KW-0233">DNA recombination</keyword>
<dbReference type="AlphaFoldDB" id="A0A395VY03"/>
<dbReference type="Gene3D" id="1.10.443.10">
    <property type="entry name" value="Intergrase catalytic core"/>
    <property type="match status" value="1"/>
</dbReference>
<dbReference type="GO" id="GO:0003677">
    <property type="term" value="F:DNA binding"/>
    <property type="evidence" value="ECO:0007669"/>
    <property type="project" value="UniProtKB-KW"/>
</dbReference>
<comment type="caution">
    <text evidence="5">The sequence shown here is derived from an EMBL/GenBank/DDBJ whole genome shotgun (WGS) entry which is preliminary data.</text>
</comment>
<dbReference type="GO" id="GO:0006310">
    <property type="term" value="P:DNA recombination"/>
    <property type="evidence" value="ECO:0007669"/>
    <property type="project" value="UniProtKB-KW"/>
</dbReference>
<dbReference type="PANTHER" id="PTHR30349:SF64">
    <property type="entry name" value="PROPHAGE INTEGRASE INTD-RELATED"/>
    <property type="match status" value="1"/>
</dbReference>
<name>A0A395VY03_BACOV</name>
<dbReference type="Pfam" id="PF00589">
    <property type="entry name" value="Phage_integrase"/>
    <property type="match status" value="1"/>
</dbReference>
<evidence type="ECO:0000256" key="3">
    <source>
        <dbReference type="ARBA" id="ARBA00023172"/>
    </source>
</evidence>
<dbReference type="InterPro" id="IPR011010">
    <property type="entry name" value="DNA_brk_join_enz"/>
</dbReference>
<accession>A0A395VY03</accession>
<comment type="similarity">
    <text evidence="1">Belongs to the 'phage' integrase family.</text>
</comment>
<dbReference type="InterPro" id="IPR013762">
    <property type="entry name" value="Integrase-like_cat_sf"/>
</dbReference>
<evidence type="ECO:0000259" key="4">
    <source>
        <dbReference type="PROSITE" id="PS51898"/>
    </source>
</evidence>
<dbReference type="InterPro" id="IPR035386">
    <property type="entry name" value="Arm-DNA-bind_5"/>
</dbReference>
<sequence length="405" mass="46742">MERSSFSILFSIRESKARKNGNTPIEVTITVNGERCSFSTGKQIKVTSWDKNRQLVKGKDEEATSLNNYLKSVRAKLYEKEAELLDRGFIITAQLLYDAYFDKVECLKERSLLSVLEEHNTERKAMVGKTVAPATYWIFEYTGRLLREFIPKKYNREDLYLRELNIGFIQGFHSFLLSEKKMGQNSCTKHLKFLKKLLNLAVANSYISYNPVNAYKVEREPVEMDFLDEEELRKIINFDTPIPRFEKARDFFLFGCFTGLSYIDIKTLAPEHFEKDSAGRIWIKKRRIKTGVLSRIPLLPIAKLILDKYKGGEKLLPIQAPADINKYLKDIAILCGINKRICFHTSRHTFASTVTLANNISLEVVSKMLGHTNTRMTAHYAKLIDKCISEQMDKLMDTFTGDSDY</sequence>
<dbReference type="CDD" id="cd01185">
    <property type="entry name" value="INTN1_C_like"/>
    <property type="match status" value="1"/>
</dbReference>
<dbReference type="InterPro" id="IPR002104">
    <property type="entry name" value="Integrase_catalytic"/>
</dbReference>
<gene>
    <name evidence="5" type="ORF">DWX70_09965</name>
</gene>
<keyword evidence="2" id="KW-0238">DNA-binding</keyword>
<evidence type="ECO:0000256" key="1">
    <source>
        <dbReference type="ARBA" id="ARBA00008857"/>
    </source>
</evidence>
<organism evidence="5 6">
    <name type="scientific">Bacteroides ovatus</name>
    <dbReference type="NCBI Taxonomy" id="28116"/>
    <lineage>
        <taxon>Bacteria</taxon>
        <taxon>Pseudomonadati</taxon>
        <taxon>Bacteroidota</taxon>
        <taxon>Bacteroidia</taxon>
        <taxon>Bacteroidales</taxon>
        <taxon>Bacteroidaceae</taxon>
        <taxon>Bacteroides</taxon>
    </lineage>
</organism>
<dbReference type="GO" id="GO:0015074">
    <property type="term" value="P:DNA integration"/>
    <property type="evidence" value="ECO:0007669"/>
    <property type="project" value="InterPro"/>
</dbReference>
<dbReference type="PROSITE" id="PS51898">
    <property type="entry name" value="TYR_RECOMBINASE"/>
    <property type="match status" value="1"/>
</dbReference>
<dbReference type="Gene3D" id="1.10.150.130">
    <property type="match status" value="1"/>
</dbReference>
<evidence type="ECO:0000256" key="2">
    <source>
        <dbReference type="ARBA" id="ARBA00023125"/>
    </source>
</evidence>
<dbReference type="InterPro" id="IPR050090">
    <property type="entry name" value="Tyrosine_recombinase_XerCD"/>
</dbReference>
<dbReference type="Pfam" id="PF17293">
    <property type="entry name" value="Arm-DNA-bind_5"/>
    <property type="match status" value="1"/>
</dbReference>
<evidence type="ECO:0000313" key="6">
    <source>
        <dbReference type="Proteomes" id="UP000266492"/>
    </source>
</evidence>
<dbReference type="RefSeq" id="WP_118418642.1">
    <property type="nucleotide sequence ID" value="NZ_QRVZ01000006.1"/>
</dbReference>
<protein>
    <submittedName>
        <fullName evidence="5">Site-specific integrase</fullName>
    </submittedName>
</protein>
<dbReference type="InterPro" id="IPR010998">
    <property type="entry name" value="Integrase_recombinase_N"/>
</dbReference>
<dbReference type="Pfam" id="PF13102">
    <property type="entry name" value="Phage_int_SAM_5"/>
    <property type="match status" value="1"/>
</dbReference>
<dbReference type="InterPro" id="IPR025269">
    <property type="entry name" value="SAM-like_dom"/>
</dbReference>
<dbReference type="SUPFAM" id="SSF56349">
    <property type="entry name" value="DNA breaking-rejoining enzymes"/>
    <property type="match status" value="1"/>
</dbReference>
<dbReference type="PANTHER" id="PTHR30349">
    <property type="entry name" value="PHAGE INTEGRASE-RELATED"/>
    <property type="match status" value="1"/>
</dbReference>
<feature type="domain" description="Tyr recombinase" evidence="4">
    <location>
        <begin position="222"/>
        <end position="393"/>
    </location>
</feature>
<evidence type="ECO:0000313" key="5">
    <source>
        <dbReference type="EMBL" id="RGS84678.1"/>
    </source>
</evidence>